<gene>
    <name evidence="1" type="ordered locus">Tpet_1355</name>
</gene>
<reference evidence="1 2" key="2">
    <citation type="journal article" date="2009" name="Proc. Natl. Acad. Sci. U.S.A.">
        <title>On the chimeric nature, thermophilic origin, and phylogenetic placement of the Thermotogales.</title>
        <authorList>
            <person name="Zhaxybayeva O."/>
            <person name="Swithers K.S."/>
            <person name="Lapierre P."/>
            <person name="Fournier G.P."/>
            <person name="Bickhart D.M."/>
            <person name="DeBoy R.T."/>
            <person name="Nelson K.E."/>
            <person name="Nesbo C.L."/>
            <person name="Doolittle W.F."/>
            <person name="Gogarten J.P."/>
            <person name="Noll K.M."/>
        </authorList>
    </citation>
    <scope>NUCLEOTIDE SEQUENCE [LARGE SCALE GENOMIC DNA]</scope>
    <source>
        <strain evidence="2">ATCC BAA-488 / DSM 13995 / JCM 10881 / RKU-1</strain>
    </source>
</reference>
<evidence type="ECO:0000313" key="2">
    <source>
        <dbReference type="Proteomes" id="UP000006558"/>
    </source>
</evidence>
<dbReference type="Proteomes" id="UP000006558">
    <property type="component" value="Chromosome"/>
</dbReference>
<reference evidence="2" key="1">
    <citation type="submission" date="2007-05" db="EMBL/GenBank/DDBJ databases">
        <title>Complete sequence of Thermotoga petrophila RKU-1.</title>
        <authorList>
            <consortium name="US DOE Joint Genome Institute"/>
            <person name="Copeland A."/>
            <person name="Lucas S."/>
            <person name="Lapidus A."/>
            <person name="Barry K."/>
            <person name="Glavina del Rio T."/>
            <person name="Dalin E."/>
            <person name="Tice H."/>
            <person name="Pitluck S."/>
            <person name="Sims D."/>
            <person name="Brettin T."/>
            <person name="Bruce D."/>
            <person name="Detter J.C."/>
            <person name="Han C."/>
            <person name="Tapia R."/>
            <person name="Schmutz J."/>
            <person name="Larimer F."/>
            <person name="Land M."/>
            <person name="Hauser L."/>
            <person name="Kyrpides N."/>
            <person name="Mikhailova N."/>
            <person name="Nelson K."/>
            <person name="Gogarten J.P."/>
            <person name="Noll K."/>
            <person name="Richardson P."/>
        </authorList>
    </citation>
    <scope>NUCLEOTIDE SEQUENCE [LARGE SCALE GENOMIC DNA]</scope>
    <source>
        <strain evidence="2">ATCC BAA-488 / DSM 13995 / JCM 10881 / RKU-1</strain>
    </source>
</reference>
<dbReference type="STRING" id="390874.Tpet_1355"/>
<dbReference type="eggNOG" id="COG3330">
    <property type="taxonomic scope" value="Bacteria"/>
</dbReference>
<dbReference type="AlphaFoldDB" id="A5IME6"/>
<evidence type="ECO:0000313" key="1">
    <source>
        <dbReference type="EMBL" id="ABQ47369.1"/>
    </source>
</evidence>
<accession>A5IME6</accession>
<dbReference type="Pfam" id="PF16258">
    <property type="entry name" value="DUF4912"/>
    <property type="match status" value="1"/>
</dbReference>
<name>A5IME6_THEP1</name>
<proteinExistence type="predicted"/>
<dbReference type="HOGENOM" id="CLU_1065321_0_0_0"/>
<sequence length="251" mass="28897">MKGEEILKWLDSNPSIQDLKRFAKSLGLRVKKAMKKKEVIKLIKEHMESTFSTTYSSSGVSKTVQKREEKDLNLPKTYDKNKLVLMPVNPYVVFAYWDFDQRTKELMKQKAREGKAVIRLYDVTFIMFNGTNAHRTFEHRLDELTLGAGNFYFNVPMPRADYISEIGYLDDEGKFVPLLRSNVTRTPAVSPSTSSRERWYDLKNKRRTVALSEGSLIKPVEKIRGVTSPGFPSGQGMMAHGIMWEIFRSGR</sequence>
<dbReference type="EMBL" id="CP000702">
    <property type="protein sequence ID" value="ABQ47369.1"/>
    <property type="molecule type" value="Genomic_DNA"/>
</dbReference>
<dbReference type="RefSeq" id="WP_011943828.1">
    <property type="nucleotide sequence ID" value="NC_009486.1"/>
</dbReference>
<protein>
    <submittedName>
        <fullName evidence="1">Uncharacterized protein-like protein</fullName>
    </submittedName>
</protein>
<dbReference type="KEGG" id="tpt:Tpet_1355"/>
<dbReference type="InterPro" id="IPR032585">
    <property type="entry name" value="DUF4912"/>
</dbReference>
<organism evidence="1 2">
    <name type="scientific">Thermotoga petrophila (strain ATCC BAA-488 / DSM 13995 / JCM 10881 / RKU-1)</name>
    <dbReference type="NCBI Taxonomy" id="390874"/>
    <lineage>
        <taxon>Bacteria</taxon>
        <taxon>Thermotogati</taxon>
        <taxon>Thermotogota</taxon>
        <taxon>Thermotogae</taxon>
        <taxon>Thermotogales</taxon>
        <taxon>Thermotogaceae</taxon>
        <taxon>Thermotoga</taxon>
    </lineage>
</organism>